<keyword evidence="2" id="KW-1185">Reference proteome</keyword>
<proteinExistence type="predicted"/>
<dbReference type="EMBL" id="JAULSJ010000051">
    <property type="protein sequence ID" value="MDO3427166.1"/>
    <property type="molecule type" value="Genomic_DNA"/>
</dbReference>
<dbReference type="Pfam" id="PF24389">
    <property type="entry name" value="ORC-CDC6-like"/>
    <property type="match status" value="1"/>
</dbReference>
<evidence type="ECO:0000313" key="2">
    <source>
        <dbReference type="Proteomes" id="UP001168128"/>
    </source>
</evidence>
<sequence length="641" mass="75312">MNPFDVTKAVDYSDNELFNNWVDFPSMSFDSFIKPTAEMPMIILGSKGSGKTHIMKHFSFNMQQFRSQNIFETIADEGYIGIYLRCSGLNGYRFSGRNESDETWEIVFSYYLDLWLTQLLLDCITTIFNVNTDMSNYQSSIIEEITKIFNSKEKLEFANYDELKSFINNEQRKIDYAINNISLTDGSIKNQIEILTNPGQLIFEVPYIITSIVKELSNLKVLFLLDEFENFSENQQRYFNTLIRERKNPVCFKIGAKRHGVKTKQTLSGGEDIKINSEYEIFDLDNIFRSNFNQYKEFLIKICLKRIENSNNSISGEITDHFEHSDYENDIKLISEKGKHLEKLTLKLTKLKIDNVSTIISNIRCEKNPLIERVNILLLYRGIKKKDDISRLSIKLRGFTEQFLKNKAVKEYDVILEKYKQDMIDALYRENSLKINAYCGFDNLAKISNGIPRHFLMIMKHIFRWNNFYNKNSYKDIITTDIQLLALKDTVLWFLEDANTSINNLNFKECIEKLCNYLRELRFSDLPPECSISTIDVDYSTLNKETKEIITFLEQYSYLIKLDSGRRDKNSNERNYTFQINGLLTSWWELSLSRRGIVKINSQNLKKILTEDGEEFKKFLKSEMIKYNVPFKNVENQPTLF</sequence>
<name>A0ABT8U7W9_9FLAO</name>
<dbReference type="InterPro" id="IPR056955">
    <property type="entry name" value="ORC-CDC6-like"/>
</dbReference>
<organism evidence="1 2">
    <name type="scientific">Chryseobacterium urinae</name>
    <dbReference type="NCBI Taxonomy" id="3058400"/>
    <lineage>
        <taxon>Bacteria</taxon>
        <taxon>Pseudomonadati</taxon>
        <taxon>Bacteroidota</taxon>
        <taxon>Flavobacteriia</taxon>
        <taxon>Flavobacteriales</taxon>
        <taxon>Weeksellaceae</taxon>
        <taxon>Chryseobacterium group</taxon>
        <taxon>Chryseobacterium</taxon>
    </lineage>
</organism>
<comment type="caution">
    <text evidence="1">The sequence shown here is derived from an EMBL/GenBank/DDBJ whole genome shotgun (WGS) entry which is preliminary data.</text>
</comment>
<evidence type="ECO:0008006" key="3">
    <source>
        <dbReference type="Google" id="ProtNLM"/>
    </source>
</evidence>
<dbReference type="InterPro" id="IPR027417">
    <property type="entry name" value="P-loop_NTPase"/>
</dbReference>
<accession>A0ABT8U7W9</accession>
<dbReference type="Proteomes" id="UP001168128">
    <property type="component" value="Unassembled WGS sequence"/>
</dbReference>
<protein>
    <recommendedName>
        <fullName evidence="3">ATP-binding protein</fullName>
    </recommendedName>
</protein>
<gene>
    <name evidence="1" type="ORF">QWT87_20000</name>
</gene>
<evidence type="ECO:0000313" key="1">
    <source>
        <dbReference type="EMBL" id="MDO3427166.1"/>
    </source>
</evidence>
<dbReference type="RefSeq" id="WP_302718383.1">
    <property type="nucleotide sequence ID" value="NZ_JAULSJ010000051.1"/>
</dbReference>
<reference evidence="1" key="1">
    <citation type="submission" date="2023-07" db="EMBL/GenBank/DDBJ databases">
        <title>AMR profile of multidrug- resistance Chryseobacterium gambrini related strain.</title>
        <authorList>
            <person name="Kirdat K."/>
            <person name="Bhatt A."/>
            <person name="Kuyare S."/>
            <person name="Yadav A."/>
        </authorList>
    </citation>
    <scope>NUCLEOTIDE SEQUENCE</scope>
    <source>
        <strain evidence="1">APV-1</strain>
    </source>
</reference>
<dbReference type="SUPFAM" id="SSF52540">
    <property type="entry name" value="P-loop containing nucleoside triphosphate hydrolases"/>
    <property type="match status" value="1"/>
</dbReference>